<sequence>MQEKRVLVTGGAGFIGSNLANHLADDNEVIALDDGYIGTPENLDDSVEFVEASVLDDDFPVDVDVVFHLAALSSLQMHEDDPQRGARVNVEGFVNTVEQARQAGCETAV</sequence>
<dbReference type="InterPro" id="IPR036291">
    <property type="entry name" value="NAD(P)-bd_dom_sf"/>
</dbReference>
<dbReference type="Pfam" id="PF01370">
    <property type="entry name" value="Epimerase"/>
    <property type="match status" value="1"/>
</dbReference>
<dbReference type="PANTHER" id="PTHR43245">
    <property type="entry name" value="BIFUNCTIONAL POLYMYXIN RESISTANCE PROTEIN ARNA"/>
    <property type="match status" value="1"/>
</dbReference>
<accession>A0A1G7T3B6</accession>
<keyword evidence="3" id="KW-1185">Reference proteome</keyword>
<dbReference type="SUPFAM" id="SSF51735">
    <property type="entry name" value="NAD(P)-binding Rossmann-fold domains"/>
    <property type="match status" value="1"/>
</dbReference>
<dbReference type="STRING" id="660518.SAMN05216218_12229"/>
<dbReference type="InterPro" id="IPR050177">
    <property type="entry name" value="Lipid_A_modif_metabolic_enz"/>
</dbReference>
<dbReference type="InterPro" id="IPR001509">
    <property type="entry name" value="Epimerase_deHydtase"/>
</dbReference>
<dbReference type="AlphaFoldDB" id="A0A1G7T3B6"/>
<evidence type="ECO:0000313" key="2">
    <source>
        <dbReference type="EMBL" id="SDG29816.1"/>
    </source>
</evidence>
<dbReference type="EMBL" id="FNBK01000022">
    <property type="protein sequence ID" value="SDG29816.1"/>
    <property type="molecule type" value="Genomic_DNA"/>
</dbReference>
<dbReference type="PANTHER" id="PTHR43245:SF23">
    <property type="entry name" value="NAD(P)-BINDING DOMAIN-CONTAINING PROTEIN"/>
    <property type="match status" value="1"/>
</dbReference>
<proteinExistence type="predicted"/>
<evidence type="ECO:0000313" key="3">
    <source>
        <dbReference type="Proteomes" id="UP000199076"/>
    </source>
</evidence>
<evidence type="ECO:0000259" key="1">
    <source>
        <dbReference type="Pfam" id="PF01370"/>
    </source>
</evidence>
<protein>
    <submittedName>
        <fullName evidence="2">UDP-glucose 4-epimerase</fullName>
    </submittedName>
</protein>
<organism evidence="2 3">
    <name type="scientific">Halorientalis regularis</name>
    <dbReference type="NCBI Taxonomy" id="660518"/>
    <lineage>
        <taxon>Archaea</taxon>
        <taxon>Methanobacteriati</taxon>
        <taxon>Methanobacteriota</taxon>
        <taxon>Stenosarchaea group</taxon>
        <taxon>Halobacteria</taxon>
        <taxon>Halobacteriales</taxon>
        <taxon>Haloarculaceae</taxon>
        <taxon>Halorientalis</taxon>
    </lineage>
</organism>
<name>A0A1G7T3B6_9EURY</name>
<dbReference type="Proteomes" id="UP000199076">
    <property type="component" value="Unassembled WGS sequence"/>
</dbReference>
<dbReference type="Gene3D" id="3.40.50.720">
    <property type="entry name" value="NAD(P)-binding Rossmann-like Domain"/>
    <property type="match status" value="1"/>
</dbReference>
<gene>
    <name evidence="2" type="ORF">SAMN05216218_12229</name>
</gene>
<reference evidence="3" key="1">
    <citation type="submission" date="2016-10" db="EMBL/GenBank/DDBJ databases">
        <authorList>
            <person name="Varghese N."/>
            <person name="Submissions S."/>
        </authorList>
    </citation>
    <scope>NUCLEOTIDE SEQUENCE [LARGE SCALE GENOMIC DNA]</scope>
    <source>
        <strain evidence="3">IBRC-M 10760</strain>
    </source>
</reference>
<feature type="domain" description="NAD-dependent epimerase/dehydratase" evidence="1">
    <location>
        <begin position="6"/>
        <end position="107"/>
    </location>
</feature>